<comment type="caution">
    <text evidence="1">The sequence shown here is derived from an EMBL/GenBank/DDBJ whole genome shotgun (WGS) entry which is preliminary data.</text>
</comment>
<evidence type="ECO:0000313" key="1">
    <source>
        <dbReference type="EMBL" id="KAL3700886.1"/>
    </source>
</evidence>
<protein>
    <submittedName>
        <fullName evidence="1">Uncharacterized protein</fullName>
    </submittedName>
</protein>
<dbReference type="EMBL" id="JBJQOH010000001">
    <property type="protein sequence ID" value="KAL3700886.1"/>
    <property type="molecule type" value="Genomic_DNA"/>
</dbReference>
<keyword evidence="2" id="KW-1185">Reference proteome</keyword>
<organism evidence="1 2">
    <name type="scientific">Riccia sorocarpa</name>
    <dbReference type="NCBI Taxonomy" id="122646"/>
    <lineage>
        <taxon>Eukaryota</taxon>
        <taxon>Viridiplantae</taxon>
        <taxon>Streptophyta</taxon>
        <taxon>Embryophyta</taxon>
        <taxon>Marchantiophyta</taxon>
        <taxon>Marchantiopsida</taxon>
        <taxon>Marchantiidae</taxon>
        <taxon>Marchantiales</taxon>
        <taxon>Ricciaceae</taxon>
        <taxon>Riccia</taxon>
    </lineage>
</organism>
<gene>
    <name evidence="1" type="ORF">R1sor_018908</name>
</gene>
<proteinExistence type="predicted"/>
<evidence type="ECO:0000313" key="2">
    <source>
        <dbReference type="Proteomes" id="UP001633002"/>
    </source>
</evidence>
<reference evidence="1 2" key="1">
    <citation type="submission" date="2024-09" db="EMBL/GenBank/DDBJ databases">
        <title>Chromosome-scale assembly of Riccia sorocarpa.</title>
        <authorList>
            <person name="Paukszto L."/>
        </authorList>
    </citation>
    <scope>NUCLEOTIDE SEQUENCE [LARGE SCALE GENOMIC DNA]</scope>
    <source>
        <strain evidence="1">LP-2024</strain>
        <tissue evidence="1">Aerial parts of the thallus</tissue>
    </source>
</reference>
<accession>A0ABD3IF55</accession>
<dbReference type="AlphaFoldDB" id="A0ABD3IF55"/>
<dbReference type="Proteomes" id="UP001633002">
    <property type="component" value="Unassembled WGS sequence"/>
</dbReference>
<sequence length="192" mass="21866">MQSPTLECPRTKSRVLHSVFPASAEDRNAINLIQMLKQVRSIATPTKTKRSKVEIFKVLGVRSPPRFSIVRSTNVSAGSRVGMEQLGGDMNNVEELENEVEMSLESCTKRIKLNALLRKLLRLVHNWLFFPMHLSADILDELHLVWSSTVVRPKVEKITANTMPQLLMSQVGCFFISELFEDPTMILIERFI</sequence>
<name>A0ABD3IF55_9MARC</name>